<dbReference type="InterPro" id="IPR007332">
    <property type="entry name" value="DUF411"/>
</dbReference>
<feature type="chain" id="PRO_5015669642" evidence="1">
    <location>
        <begin position="21"/>
        <end position="139"/>
    </location>
</feature>
<dbReference type="RefSeq" id="WP_026485376.1">
    <property type="nucleotide sequence ID" value="NZ_CAXOJJ010000010.1"/>
</dbReference>
<proteinExistence type="predicted"/>
<dbReference type="Proteomes" id="UP000245216">
    <property type="component" value="Unassembled WGS sequence"/>
</dbReference>
<dbReference type="EMBL" id="CP096916">
    <property type="protein sequence ID" value="WBM37527.1"/>
    <property type="molecule type" value="Genomic_DNA"/>
</dbReference>
<dbReference type="AlphaFoldDB" id="A0A2U2BI10"/>
<dbReference type="Pfam" id="PF04214">
    <property type="entry name" value="DUF411"/>
    <property type="match status" value="1"/>
</dbReference>
<dbReference type="InterPro" id="IPR036249">
    <property type="entry name" value="Thioredoxin-like_sf"/>
</dbReference>
<evidence type="ECO:0000313" key="2">
    <source>
        <dbReference type="EMBL" id="PWE13648.1"/>
    </source>
</evidence>
<protein>
    <submittedName>
        <fullName evidence="2">CopG family transcriptional regulator</fullName>
    </submittedName>
</protein>
<reference evidence="3 5" key="3">
    <citation type="submission" date="2022-05" db="EMBL/GenBank/DDBJ databases">
        <title>Complete sequence of strain NY11312.</title>
        <authorList>
            <person name="Zhou D."/>
        </authorList>
    </citation>
    <scope>NUCLEOTIDE SEQUENCE [LARGE SCALE GENOMIC DNA]</scope>
    <source>
        <strain evidence="3 5">NY11312</strain>
    </source>
</reference>
<dbReference type="SUPFAM" id="SSF52833">
    <property type="entry name" value="Thioredoxin-like"/>
    <property type="match status" value="1"/>
</dbReference>
<keyword evidence="5" id="KW-1185">Reference proteome</keyword>
<reference evidence="2 4" key="2">
    <citation type="submission" date="2018-05" db="EMBL/GenBank/DDBJ databases">
        <authorList>
            <person name="Lanie J.A."/>
            <person name="Ng W.-L."/>
            <person name="Kazmierczak K.M."/>
            <person name="Andrzejewski T.M."/>
            <person name="Davidsen T.M."/>
            <person name="Wayne K.J."/>
            <person name="Tettelin H."/>
            <person name="Glass J.I."/>
            <person name="Rusch D."/>
            <person name="Podicherti R."/>
            <person name="Tsui H.-C.T."/>
            <person name="Winkler M.E."/>
        </authorList>
    </citation>
    <scope>NUCLEOTIDE SEQUENCE [LARGE SCALE GENOMIC DNA]</scope>
    <source>
        <strain evidence="2 4">YBY</strain>
    </source>
</reference>
<sequence length="139" mass="15026">MIKPLLLTASLMAFSSMALAEGPAITMYQDPNCGCCGGWAQHMRDEGFEVKEVKVVKIQDVKRLFKVPENLASCHTAMIEETGQLIEGHVPAKVVKRMMNDGSVRGVAAPGMPANSPGMGQMDGNLVTVDFNGRPYSRD</sequence>
<organism evidence="2 4">
    <name type="scientific">Alcaligenes faecalis</name>
    <dbReference type="NCBI Taxonomy" id="511"/>
    <lineage>
        <taxon>Bacteria</taxon>
        <taxon>Pseudomonadati</taxon>
        <taxon>Pseudomonadota</taxon>
        <taxon>Betaproteobacteria</taxon>
        <taxon>Burkholderiales</taxon>
        <taxon>Alcaligenaceae</taxon>
        <taxon>Alcaligenes</taxon>
    </lineage>
</organism>
<name>A0A2U2BI10_ALCFA</name>
<dbReference type="GeneID" id="94040817"/>
<evidence type="ECO:0000256" key="1">
    <source>
        <dbReference type="SAM" id="SignalP"/>
    </source>
</evidence>
<evidence type="ECO:0000313" key="4">
    <source>
        <dbReference type="Proteomes" id="UP000245216"/>
    </source>
</evidence>
<dbReference type="STRING" id="511.UZ73_14385"/>
<reference evidence="2 4" key="1">
    <citation type="submission" date="2018-05" db="EMBL/GenBank/DDBJ databases">
        <title>Genome Sequence of an Efficient Indole-Degrading Bacterium, Alcaligenes sp.YBY.</title>
        <authorList>
            <person name="Yang B."/>
        </authorList>
    </citation>
    <scope>NUCLEOTIDE SEQUENCE [LARGE SCALE GENOMIC DNA]</scope>
    <source>
        <strain evidence="2 4">YBY</strain>
    </source>
</reference>
<dbReference type="EMBL" id="QEXO01000003">
    <property type="protein sequence ID" value="PWE13648.1"/>
    <property type="molecule type" value="Genomic_DNA"/>
</dbReference>
<dbReference type="Proteomes" id="UP001211866">
    <property type="component" value="Chromosome"/>
</dbReference>
<feature type="signal peptide" evidence="1">
    <location>
        <begin position="1"/>
        <end position="20"/>
    </location>
</feature>
<evidence type="ECO:0000313" key="5">
    <source>
        <dbReference type="Proteomes" id="UP001211866"/>
    </source>
</evidence>
<gene>
    <name evidence="2" type="ORF">DF183_10730</name>
    <name evidence="3" type="ORF">M2J83_17245</name>
</gene>
<keyword evidence="1" id="KW-0732">Signal</keyword>
<evidence type="ECO:0000313" key="3">
    <source>
        <dbReference type="EMBL" id="WBM37527.1"/>
    </source>
</evidence>
<accession>A0A2U2BI10</accession>